<feature type="transmembrane region" description="Helical" evidence="18">
    <location>
        <begin position="6"/>
        <end position="26"/>
    </location>
</feature>
<gene>
    <name evidence="20" type="primary">ND2</name>
</gene>
<accession>A0A650FC31</accession>
<evidence type="ECO:0000256" key="18">
    <source>
        <dbReference type="RuleBase" id="RU003403"/>
    </source>
</evidence>
<evidence type="ECO:0000256" key="15">
    <source>
        <dbReference type="ARBA" id="ARBA00023128"/>
    </source>
</evidence>
<evidence type="ECO:0000256" key="8">
    <source>
        <dbReference type="ARBA" id="ARBA00022692"/>
    </source>
</evidence>
<geneLocation type="mitochondrion" evidence="20"/>
<feature type="transmembrane region" description="Helical" evidence="18">
    <location>
        <begin position="308"/>
        <end position="329"/>
    </location>
</feature>
<evidence type="ECO:0000256" key="1">
    <source>
        <dbReference type="ARBA" id="ARBA00003257"/>
    </source>
</evidence>
<evidence type="ECO:0000256" key="13">
    <source>
        <dbReference type="ARBA" id="ARBA00023027"/>
    </source>
</evidence>
<dbReference type="PANTHER" id="PTHR46552:SF1">
    <property type="entry name" value="NADH-UBIQUINONE OXIDOREDUCTASE CHAIN 2"/>
    <property type="match status" value="1"/>
</dbReference>
<keyword evidence="11 18" id="KW-0249">Electron transport</keyword>
<evidence type="ECO:0000256" key="16">
    <source>
        <dbReference type="ARBA" id="ARBA00023136"/>
    </source>
</evidence>
<proteinExistence type="inferred from homology"/>
<reference evidence="20" key="1">
    <citation type="journal article" date="2019" name="Mitochondrial DNA Part B Resour">
        <title>Characterization of the complete mitochondrial genome of Eysarcoris aeneus (Heteroptera: Pentatomidae), with its phylogenetic analysis.</title>
        <authorList>
            <person name="Zhao Q."/>
            <person name="Chen C."/>
            <person name="Liu J."/>
            <person name="Wei J."/>
        </authorList>
    </citation>
    <scope>NUCLEOTIDE SEQUENCE</scope>
</reference>
<dbReference type="PRINTS" id="PR01436">
    <property type="entry name" value="NADHDHGNASE2"/>
</dbReference>
<keyword evidence="9 18" id="KW-0999">Mitochondrion inner membrane</keyword>
<evidence type="ECO:0000256" key="12">
    <source>
        <dbReference type="ARBA" id="ARBA00022989"/>
    </source>
</evidence>
<name>A0A650FC31_9HEMI</name>
<keyword evidence="13 18" id="KW-0520">NAD</keyword>
<evidence type="ECO:0000256" key="6">
    <source>
        <dbReference type="ARBA" id="ARBA00022448"/>
    </source>
</evidence>
<dbReference type="EMBL" id="MK841489">
    <property type="protein sequence ID" value="QGU83693.1"/>
    <property type="molecule type" value="Genomic_DNA"/>
</dbReference>
<evidence type="ECO:0000256" key="4">
    <source>
        <dbReference type="ARBA" id="ARBA00012944"/>
    </source>
</evidence>
<keyword evidence="10 18" id="KW-1278">Translocase</keyword>
<evidence type="ECO:0000259" key="19">
    <source>
        <dbReference type="Pfam" id="PF00361"/>
    </source>
</evidence>
<evidence type="ECO:0000256" key="5">
    <source>
        <dbReference type="ARBA" id="ARBA00021008"/>
    </source>
</evidence>
<evidence type="ECO:0000256" key="3">
    <source>
        <dbReference type="ARBA" id="ARBA00007012"/>
    </source>
</evidence>
<comment type="similarity">
    <text evidence="3 18">Belongs to the complex I subunit 2 family.</text>
</comment>
<keyword evidence="8 18" id="KW-0812">Transmembrane</keyword>
<keyword evidence="14 18" id="KW-0830">Ubiquinone</keyword>
<dbReference type="InterPro" id="IPR001750">
    <property type="entry name" value="ND/Mrp_TM"/>
</dbReference>
<dbReference type="GO" id="GO:0005743">
    <property type="term" value="C:mitochondrial inner membrane"/>
    <property type="evidence" value="ECO:0007669"/>
    <property type="project" value="UniProtKB-SubCell"/>
</dbReference>
<dbReference type="AlphaFoldDB" id="A0A650FC31"/>
<feature type="domain" description="NADH:quinone oxidoreductase/Mrp antiporter transmembrane" evidence="19">
    <location>
        <begin position="22"/>
        <end position="279"/>
    </location>
</feature>
<dbReference type="InterPro" id="IPR003917">
    <property type="entry name" value="NADH_UbQ_OxRdtase_chain2"/>
</dbReference>
<evidence type="ECO:0000256" key="11">
    <source>
        <dbReference type="ARBA" id="ARBA00022982"/>
    </source>
</evidence>
<evidence type="ECO:0000256" key="7">
    <source>
        <dbReference type="ARBA" id="ARBA00022660"/>
    </source>
</evidence>
<keyword evidence="12 18" id="KW-1133">Transmembrane helix</keyword>
<feature type="transmembrane region" description="Helical" evidence="18">
    <location>
        <begin position="231"/>
        <end position="254"/>
    </location>
</feature>
<keyword evidence="15 18" id="KW-0496">Mitochondrion</keyword>
<dbReference type="InterPro" id="IPR050175">
    <property type="entry name" value="Complex_I_Subunit_2"/>
</dbReference>
<comment type="function">
    <text evidence="18">Core subunit of the mitochondrial membrane respiratory chain NADH dehydrogenase (Complex I) which catalyzes electron transfer from NADH through the respiratory chain, using ubiquinone as an electron acceptor. Essential for the catalytic activity and assembly of complex I.</text>
</comment>
<keyword evidence="6" id="KW-0813">Transport</keyword>
<dbReference type="PANTHER" id="PTHR46552">
    <property type="entry name" value="NADH-UBIQUINONE OXIDOREDUCTASE CHAIN 2"/>
    <property type="match status" value="1"/>
</dbReference>
<evidence type="ECO:0000313" key="20">
    <source>
        <dbReference type="EMBL" id="QGU83693.1"/>
    </source>
</evidence>
<keyword evidence="7 18" id="KW-0679">Respiratory chain</keyword>
<evidence type="ECO:0000256" key="2">
    <source>
        <dbReference type="ARBA" id="ARBA00004448"/>
    </source>
</evidence>
<protein>
    <recommendedName>
        <fullName evidence="5 18">NADH-ubiquinone oxidoreductase chain 2</fullName>
        <ecNumber evidence="4 18">7.1.1.2</ecNumber>
    </recommendedName>
</protein>
<evidence type="ECO:0000256" key="9">
    <source>
        <dbReference type="ARBA" id="ARBA00022792"/>
    </source>
</evidence>
<evidence type="ECO:0000256" key="10">
    <source>
        <dbReference type="ARBA" id="ARBA00022967"/>
    </source>
</evidence>
<feature type="transmembrane region" description="Helical" evidence="18">
    <location>
        <begin position="88"/>
        <end position="108"/>
    </location>
</feature>
<sequence length="331" mass="38913">MKKSQWLFSLILIISVTITLSANNWISMWMGLELNMMAFIPIILNDNNKLSSEAAMIYFLVQSFSSLMLMMMLISYMCKYLIYGVFNYYILTISILIKLGAAPFHSWFPKIASMMNWKKNFILMTWQKIMPLMMISNMNYNSTMIINLAIIMSIIIGSIGGINQVSLRKLMSYSSINHVGWMLSINKSMNLWLIYLMIYSMMMFMMCYLFNNYSIYFLNQLNSLNMNMSEKFNMIIMMMSMGGLPPFMGFMTKWITIQSLMNTSDVIMIFIMIMFSLITLMYYMRIMTNMFLMNSTTIKWSITNMNKYITSMMMCCNLSLPMFLILDLFNF</sequence>
<comment type="catalytic activity">
    <reaction evidence="17 18">
        <text>a ubiquinone + NADH + 5 H(+)(in) = a ubiquinol + NAD(+) + 4 H(+)(out)</text>
        <dbReference type="Rhea" id="RHEA:29091"/>
        <dbReference type="Rhea" id="RHEA-COMP:9565"/>
        <dbReference type="Rhea" id="RHEA-COMP:9566"/>
        <dbReference type="ChEBI" id="CHEBI:15378"/>
        <dbReference type="ChEBI" id="CHEBI:16389"/>
        <dbReference type="ChEBI" id="CHEBI:17976"/>
        <dbReference type="ChEBI" id="CHEBI:57540"/>
        <dbReference type="ChEBI" id="CHEBI:57945"/>
        <dbReference type="EC" id="7.1.1.2"/>
    </reaction>
</comment>
<feature type="transmembrane region" description="Helical" evidence="18">
    <location>
        <begin position="266"/>
        <end position="288"/>
    </location>
</feature>
<feature type="transmembrane region" description="Helical" evidence="18">
    <location>
        <begin position="57"/>
        <end position="82"/>
    </location>
</feature>
<comment type="function">
    <text evidence="1">Core subunit of the mitochondrial membrane respiratory chain NADH dehydrogenase (Complex I) that is believed to belong to the minimal assembly required for catalysis. Complex I functions in the transfer of electrons from NADH to the respiratory chain. The immediate electron acceptor for the enzyme is believed to be ubiquinone.</text>
</comment>
<comment type="subcellular location">
    <subcellularLocation>
        <location evidence="2 18">Mitochondrion inner membrane</location>
        <topology evidence="2 18">Multi-pass membrane protein</topology>
    </subcellularLocation>
</comment>
<dbReference type="Pfam" id="PF00361">
    <property type="entry name" value="Proton_antipo_M"/>
    <property type="match status" value="1"/>
</dbReference>
<dbReference type="EC" id="7.1.1.2" evidence="4 18"/>
<dbReference type="GO" id="GO:0008137">
    <property type="term" value="F:NADH dehydrogenase (ubiquinone) activity"/>
    <property type="evidence" value="ECO:0007669"/>
    <property type="project" value="UniProtKB-EC"/>
</dbReference>
<dbReference type="GO" id="GO:0006120">
    <property type="term" value="P:mitochondrial electron transport, NADH to ubiquinone"/>
    <property type="evidence" value="ECO:0007669"/>
    <property type="project" value="InterPro"/>
</dbReference>
<evidence type="ECO:0000256" key="17">
    <source>
        <dbReference type="ARBA" id="ARBA00049551"/>
    </source>
</evidence>
<feature type="transmembrane region" description="Helical" evidence="18">
    <location>
        <begin position="144"/>
        <end position="162"/>
    </location>
</feature>
<evidence type="ECO:0000256" key="14">
    <source>
        <dbReference type="ARBA" id="ARBA00023075"/>
    </source>
</evidence>
<feature type="transmembrane region" description="Helical" evidence="18">
    <location>
        <begin position="191"/>
        <end position="211"/>
    </location>
</feature>
<organism evidence="20">
    <name type="scientific">Eysarcoris aeneus</name>
    <dbReference type="NCBI Taxonomy" id="1331316"/>
    <lineage>
        <taxon>Eukaryota</taxon>
        <taxon>Metazoa</taxon>
        <taxon>Ecdysozoa</taxon>
        <taxon>Arthropoda</taxon>
        <taxon>Hexapoda</taxon>
        <taxon>Insecta</taxon>
        <taxon>Pterygota</taxon>
        <taxon>Neoptera</taxon>
        <taxon>Paraneoptera</taxon>
        <taxon>Hemiptera</taxon>
        <taxon>Heteroptera</taxon>
        <taxon>Panheteroptera</taxon>
        <taxon>Pentatomomorpha</taxon>
        <taxon>Pentatomoidea</taxon>
        <taxon>Pentatomidae</taxon>
        <taxon>Pentatominae</taxon>
        <taxon>Eysarcoris</taxon>
    </lineage>
</organism>
<keyword evidence="16 18" id="KW-0472">Membrane</keyword>